<keyword evidence="6" id="KW-0378">Hydrolase</keyword>
<reference evidence="18" key="2">
    <citation type="journal article" date="2010" name="Genome Res.">
        <title>Population genomic sequencing of Coccidioides fungi reveals recent hybridization and transposon control.</title>
        <authorList>
            <person name="Neafsey D.E."/>
            <person name="Barker B.M."/>
            <person name="Sharpton T.J."/>
            <person name="Stajich J.E."/>
            <person name="Park D.J."/>
            <person name="Whiston E."/>
            <person name="Hung C.-Y."/>
            <person name="McMahan C."/>
            <person name="White J."/>
            <person name="Sykes S."/>
            <person name="Heiman D."/>
            <person name="Young S."/>
            <person name="Zeng Q."/>
            <person name="Abouelleil A."/>
            <person name="Aftuck L."/>
            <person name="Bessette D."/>
            <person name="Brown A."/>
            <person name="FitzGerald M."/>
            <person name="Lui A."/>
            <person name="Macdonald J.P."/>
            <person name="Priest M."/>
            <person name="Orbach M.J."/>
            <person name="Galgiani J.N."/>
            <person name="Kirkland T.N."/>
            <person name="Cole G.T."/>
            <person name="Birren B.W."/>
            <person name="Henn M.R."/>
            <person name="Taylor J.W."/>
            <person name="Rounsley S.D."/>
        </authorList>
    </citation>
    <scope>GENOME REANNOTATION</scope>
    <source>
        <strain evidence="18">RS</strain>
    </source>
</reference>
<feature type="compositionally biased region" description="Polar residues" evidence="14">
    <location>
        <begin position="1"/>
        <end position="20"/>
    </location>
</feature>
<dbReference type="Gene3D" id="3.30.70.330">
    <property type="match status" value="1"/>
</dbReference>
<keyword evidence="5" id="KW-0547">Nucleotide-binding</keyword>
<dbReference type="SUPFAM" id="SSF82708">
    <property type="entry name" value="R3H domain"/>
    <property type="match status" value="1"/>
</dbReference>
<organism evidence="17 18">
    <name type="scientific">Coccidioides immitis (strain RS)</name>
    <name type="common">Valley fever fungus</name>
    <dbReference type="NCBI Taxonomy" id="246410"/>
    <lineage>
        <taxon>Eukaryota</taxon>
        <taxon>Fungi</taxon>
        <taxon>Dikarya</taxon>
        <taxon>Ascomycota</taxon>
        <taxon>Pezizomycotina</taxon>
        <taxon>Eurotiomycetes</taxon>
        <taxon>Eurotiomycetidae</taxon>
        <taxon>Onygenales</taxon>
        <taxon>Onygenaceae</taxon>
        <taxon>Coccidioides</taxon>
    </lineage>
</organism>
<dbReference type="CDD" id="cd02639">
    <property type="entry name" value="R3H_RRM"/>
    <property type="match status" value="1"/>
</dbReference>
<dbReference type="InterPro" id="IPR034069">
    <property type="entry name" value="R3H_Cip2"/>
</dbReference>
<dbReference type="InterPro" id="IPR001374">
    <property type="entry name" value="R3H_dom"/>
</dbReference>
<evidence type="ECO:0000313" key="17">
    <source>
        <dbReference type="EMBL" id="EAS30918.1"/>
    </source>
</evidence>
<feature type="compositionally biased region" description="Basic and acidic residues" evidence="14">
    <location>
        <begin position="256"/>
        <end position="273"/>
    </location>
</feature>
<dbReference type="GO" id="GO:0005737">
    <property type="term" value="C:cytoplasm"/>
    <property type="evidence" value="ECO:0007669"/>
    <property type="project" value="UniProtKB-SubCell"/>
</dbReference>
<evidence type="ECO:0000256" key="4">
    <source>
        <dbReference type="ARBA" id="ARBA00022553"/>
    </source>
</evidence>
<dbReference type="GO" id="GO:0003677">
    <property type="term" value="F:DNA binding"/>
    <property type="evidence" value="ECO:0007669"/>
    <property type="project" value="UniProtKB-ARBA"/>
</dbReference>
<dbReference type="PROSITE" id="PS50102">
    <property type="entry name" value="RRM"/>
    <property type="match status" value="1"/>
</dbReference>
<dbReference type="OMA" id="GMQRDDS"/>
<dbReference type="SUPFAM" id="SSF54928">
    <property type="entry name" value="RNA-binding domain, RBD"/>
    <property type="match status" value="1"/>
</dbReference>
<evidence type="ECO:0000256" key="12">
    <source>
        <dbReference type="ARBA" id="ARBA00062407"/>
    </source>
</evidence>
<evidence type="ECO:0000259" key="16">
    <source>
        <dbReference type="PROSITE" id="PS51061"/>
    </source>
</evidence>
<dbReference type="EMBL" id="GG704912">
    <property type="protein sequence ID" value="EAS30918.1"/>
    <property type="molecule type" value="Genomic_DNA"/>
</dbReference>
<feature type="domain" description="RRM" evidence="15">
    <location>
        <begin position="170"/>
        <end position="248"/>
    </location>
</feature>
<feature type="region of interest" description="Disordered" evidence="14">
    <location>
        <begin position="256"/>
        <end position="305"/>
    </location>
</feature>
<dbReference type="Proteomes" id="UP000001261">
    <property type="component" value="Unassembled WGS sequence"/>
</dbReference>
<keyword evidence="10" id="KW-0539">Nucleus</keyword>
<feature type="compositionally biased region" description="Low complexity" evidence="14">
    <location>
        <begin position="276"/>
        <end position="291"/>
    </location>
</feature>
<evidence type="ECO:0000256" key="14">
    <source>
        <dbReference type="SAM" id="MobiDB-lite"/>
    </source>
</evidence>
<dbReference type="GeneID" id="4560868"/>
<dbReference type="PROSITE" id="PS51061">
    <property type="entry name" value="R3H"/>
    <property type="match status" value="1"/>
</dbReference>
<dbReference type="STRING" id="246410.A0A0E1S1W4"/>
<dbReference type="GO" id="GO:0016787">
    <property type="term" value="F:hydrolase activity"/>
    <property type="evidence" value="ECO:0007669"/>
    <property type="project" value="UniProtKB-KW"/>
</dbReference>
<dbReference type="OrthoDB" id="434258at2759"/>
<dbReference type="PANTHER" id="PTHR23003">
    <property type="entry name" value="RNA RECOGNITION MOTIF RRM DOMAIN CONTAINING PROTEIN"/>
    <property type="match status" value="1"/>
</dbReference>
<proteinExistence type="predicted"/>
<dbReference type="GO" id="GO:0071014">
    <property type="term" value="C:post-mRNA release spliceosomal complex"/>
    <property type="evidence" value="ECO:0007669"/>
    <property type="project" value="UniProtKB-ARBA"/>
</dbReference>
<evidence type="ECO:0000256" key="11">
    <source>
        <dbReference type="ARBA" id="ARBA00055199"/>
    </source>
</evidence>
<dbReference type="InParanoid" id="A0A0E1S1W4"/>
<evidence type="ECO:0000256" key="3">
    <source>
        <dbReference type="ARBA" id="ARBA00022490"/>
    </source>
</evidence>
<dbReference type="GO" id="GO:0003729">
    <property type="term" value="F:mRNA binding"/>
    <property type="evidence" value="ECO:0007669"/>
    <property type="project" value="TreeGrafter"/>
</dbReference>
<dbReference type="FunFam" id="3.30.70.330:FF:000183">
    <property type="entry name" value="R3H domain containing protein"/>
    <property type="match status" value="1"/>
</dbReference>
<dbReference type="GO" id="GO:0005524">
    <property type="term" value="F:ATP binding"/>
    <property type="evidence" value="ECO:0007669"/>
    <property type="project" value="UniProtKB-KW"/>
</dbReference>
<evidence type="ECO:0000256" key="5">
    <source>
        <dbReference type="ARBA" id="ARBA00022741"/>
    </source>
</evidence>
<keyword evidence="18" id="KW-1185">Reference proteome</keyword>
<evidence type="ECO:0000256" key="10">
    <source>
        <dbReference type="ARBA" id="ARBA00023242"/>
    </source>
</evidence>
<feature type="compositionally biased region" description="Polar residues" evidence="14">
    <location>
        <begin position="546"/>
        <end position="566"/>
    </location>
</feature>
<dbReference type="InterPro" id="IPR036867">
    <property type="entry name" value="R3H_dom_sf"/>
</dbReference>
<evidence type="ECO:0000256" key="2">
    <source>
        <dbReference type="ARBA" id="ARBA00004496"/>
    </source>
</evidence>
<dbReference type="InterPro" id="IPR050374">
    <property type="entry name" value="RRT5_SRSF_SR"/>
</dbReference>
<keyword evidence="3" id="KW-0963">Cytoplasm</keyword>
<dbReference type="InterPro" id="IPR034186">
    <property type="entry name" value="PIN4-like_RRM"/>
</dbReference>
<dbReference type="FunFam" id="3.30.1370.50:FF:000002">
    <property type="entry name" value="Immunoglobulin mu DNA-binding protein 2"/>
    <property type="match status" value="1"/>
</dbReference>
<gene>
    <name evidence="17" type="ORF">CIMG_06397</name>
</gene>
<comment type="function">
    <text evidence="11">Regulates global gene expression after oxidative stress. Interacts and stabilizes mRNAs and may regulate their transition between different cytoplasmic components after oxidative stress.</text>
</comment>
<evidence type="ECO:0000256" key="1">
    <source>
        <dbReference type="ARBA" id="ARBA00004123"/>
    </source>
</evidence>
<dbReference type="InterPro" id="IPR035979">
    <property type="entry name" value="RBD_domain_sf"/>
</dbReference>
<dbReference type="Pfam" id="PF00076">
    <property type="entry name" value="RRM_1"/>
    <property type="match status" value="1"/>
</dbReference>
<keyword evidence="4" id="KW-0597">Phosphoprotein</keyword>
<feature type="domain" description="R3H" evidence="16">
    <location>
        <begin position="314"/>
        <end position="378"/>
    </location>
</feature>
<dbReference type="Pfam" id="PF01424">
    <property type="entry name" value="R3H"/>
    <property type="match status" value="1"/>
</dbReference>
<keyword evidence="7" id="KW-0347">Helicase</keyword>
<dbReference type="PANTHER" id="PTHR23003:SF17">
    <property type="entry name" value="RNA-BINDING PROTEIN PIN4"/>
    <property type="match status" value="1"/>
</dbReference>
<sequence>MSNYHSQNQDMYHNTVSRSPGSHRHVHQHQQLHRQPSRQFDAFGSMPAAMFDDPLSRYESATLDRMNQGLQANNFPYDITGSQTWNANGLSGAHTLGSIGSNPLSASARGRSNVRGRTGLPATWLDQQPAPLPSAFPLASGPIQPNPLRTENVNHGHNHNNDGEDELIPTAIVIKNIPFAVKKEQLIQLMTEMNLPLPYAFNYHFDNGVFRGLAFANFTSAEETATVIEVLNHFDLNGRKLRVEYKKMLPAQERERIEREKRERRGQLEEQHRPIAASQLQNQNSMSSLASHLQTTSPSPVSQRQNALDLDMNDAQTLQFYSQMLLFKQDQNRESLIFPSTLTPLQRRTVHTLAHNMGLGHASRGTGDQRQVHVFRVAPGSNVSPPIPTLPTTIHPADSARRGLNRAATIDFSEARGDAPNPFGTLRSHNSGYLGVLDSPGTFGSAQNLRAAKSFADLRSYTPSPAPSTASYPTALHAQGTRLQAYDNIASGNSNTPTLTPTPGSSIGLQRTDDSLLVNSLSGLTLGTTVGGGTSSSPRRLRSMFSWEQQEASQPSTTAPIGSNRSIGLGAFDTQTQERLPLRQPRGPVPERGSGFRRPNGHQSRSSDELQQGRPEIVVE</sequence>
<evidence type="ECO:0000256" key="7">
    <source>
        <dbReference type="ARBA" id="ARBA00022806"/>
    </source>
</evidence>
<dbReference type="VEuPathDB" id="FungiDB:CIMG_06397"/>
<evidence type="ECO:0000256" key="9">
    <source>
        <dbReference type="ARBA" id="ARBA00022884"/>
    </source>
</evidence>
<feature type="region of interest" description="Disordered" evidence="14">
    <location>
        <begin position="1"/>
        <end position="23"/>
    </location>
</feature>
<dbReference type="GO" id="GO:0004386">
    <property type="term" value="F:helicase activity"/>
    <property type="evidence" value="ECO:0007669"/>
    <property type="project" value="UniProtKB-KW"/>
</dbReference>
<dbReference type="KEGG" id="cim:CIMG_06397"/>
<dbReference type="Gene3D" id="3.30.1370.50">
    <property type="entry name" value="R3H-like domain"/>
    <property type="match status" value="1"/>
</dbReference>
<evidence type="ECO:0000256" key="8">
    <source>
        <dbReference type="ARBA" id="ARBA00022840"/>
    </source>
</evidence>
<comment type="subunit">
    <text evidence="12">Interacts with csx1.</text>
</comment>
<evidence type="ECO:0000256" key="6">
    <source>
        <dbReference type="ARBA" id="ARBA00022801"/>
    </source>
</evidence>
<dbReference type="InterPro" id="IPR000504">
    <property type="entry name" value="RRM_dom"/>
</dbReference>
<dbReference type="SMART" id="SM00393">
    <property type="entry name" value="R3H"/>
    <property type="match status" value="1"/>
</dbReference>
<evidence type="ECO:0000313" key="18">
    <source>
        <dbReference type="Proteomes" id="UP000001261"/>
    </source>
</evidence>
<protein>
    <submittedName>
        <fullName evidence="17">R3H domain-containing protein</fullName>
    </submittedName>
</protein>
<feature type="region of interest" description="Disordered" evidence="14">
    <location>
        <begin position="546"/>
        <end position="620"/>
    </location>
</feature>
<comment type="subcellular location">
    <subcellularLocation>
        <location evidence="2">Cytoplasm</location>
    </subcellularLocation>
    <subcellularLocation>
        <location evidence="1">Nucleus</location>
    </subcellularLocation>
</comment>
<evidence type="ECO:0000259" key="15">
    <source>
        <dbReference type="PROSITE" id="PS50102"/>
    </source>
</evidence>
<evidence type="ECO:0000256" key="13">
    <source>
        <dbReference type="PROSITE-ProRule" id="PRU00176"/>
    </source>
</evidence>
<dbReference type="AlphaFoldDB" id="A0A0E1S1W4"/>
<accession>A0A0E1S1W4</accession>
<reference evidence="18" key="1">
    <citation type="journal article" date="2009" name="Genome Res.">
        <title>Comparative genomic analyses of the human fungal pathogens Coccidioides and their relatives.</title>
        <authorList>
            <person name="Sharpton T.J."/>
            <person name="Stajich J.E."/>
            <person name="Rounsley S.D."/>
            <person name="Gardner M.J."/>
            <person name="Wortman J.R."/>
            <person name="Jordar V.S."/>
            <person name="Maiti R."/>
            <person name="Kodira C.D."/>
            <person name="Neafsey D.E."/>
            <person name="Zeng Q."/>
            <person name="Hung C.-Y."/>
            <person name="McMahan C."/>
            <person name="Muszewska A."/>
            <person name="Grynberg M."/>
            <person name="Mandel M.A."/>
            <person name="Kellner E.M."/>
            <person name="Barker B.M."/>
            <person name="Galgiani J.N."/>
            <person name="Orbach M.J."/>
            <person name="Kirkland T.N."/>
            <person name="Cole G.T."/>
            <person name="Henn M.R."/>
            <person name="Birren B.W."/>
            <person name="Taylor J.W."/>
        </authorList>
    </citation>
    <scope>NUCLEOTIDE SEQUENCE [LARGE SCALE GENOMIC DNA]</scope>
    <source>
        <strain evidence="18">RS</strain>
    </source>
</reference>
<dbReference type="InterPro" id="IPR012677">
    <property type="entry name" value="Nucleotide-bd_a/b_plait_sf"/>
</dbReference>
<dbReference type="CDD" id="cd12253">
    <property type="entry name" value="RRM_PIN4_like"/>
    <property type="match status" value="1"/>
</dbReference>
<dbReference type="RefSeq" id="XP_001242501.1">
    <property type="nucleotide sequence ID" value="XM_001242500.2"/>
</dbReference>
<keyword evidence="8" id="KW-0067">ATP-binding</keyword>
<dbReference type="SMART" id="SM00360">
    <property type="entry name" value="RRM"/>
    <property type="match status" value="1"/>
</dbReference>
<keyword evidence="9 13" id="KW-0694">RNA-binding</keyword>
<feature type="compositionally biased region" description="Polar residues" evidence="14">
    <location>
        <begin position="292"/>
        <end position="305"/>
    </location>
</feature>
<name>A0A0E1S1W4_COCIM</name>